<name>A0A517SA21_9PLAN</name>
<evidence type="ECO:0000313" key="3">
    <source>
        <dbReference type="EMBL" id="QDT52977.1"/>
    </source>
</evidence>
<dbReference type="PANTHER" id="PTHR47618:SF1">
    <property type="entry name" value="BIFUNCTIONAL OLIGORIBONUCLEASE AND PAP PHOSPHATASE NRNA"/>
    <property type="match status" value="1"/>
</dbReference>
<dbReference type="AlphaFoldDB" id="A0A517SA21"/>
<accession>A0A517SA21</accession>
<reference evidence="3 4" key="1">
    <citation type="submission" date="2019-02" db="EMBL/GenBank/DDBJ databases">
        <title>Deep-cultivation of Planctomycetes and their phenomic and genomic characterization uncovers novel biology.</title>
        <authorList>
            <person name="Wiegand S."/>
            <person name="Jogler M."/>
            <person name="Boedeker C."/>
            <person name="Pinto D."/>
            <person name="Vollmers J."/>
            <person name="Rivas-Marin E."/>
            <person name="Kohn T."/>
            <person name="Peeters S.H."/>
            <person name="Heuer A."/>
            <person name="Rast P."/>
            <person name="Oberbeckmann S."/>
            <person name="Bunk B."/>
            <person name="Jeske O."/>
            <person name="Meyerdierks A."/>
            <person name="Storesund J.E."/>
            <person name="Kallscheuer N."/>
            <person name="Luecker S."/>
            <person name="Lage O.M."/>
            <person name="Pohl T."/>
            <person name="Merkel B.J."/>
            <person name="Hornburger P."/>
            <person name="Mueller R.-W."/>
            <person name="Bruemmer F."/>
            <person name="Labrenz M."/>
            <person name="Spormann A.M."/>
            <person name="Op den Camp H."/>
            <person name="Overmann J."/>
            <person name="Amann R."/>
            <person name="Jetten M.S.M."/>
            <person name="Mascher T."/>
            <person name="Medema M.H."/>
            <person name="Devos D.P."/>
            <person name="Kaster A.-K."/>
            <person name="Ovreas L."/>
            <person name="Rohde M."/>
            <person name="Galperin M.Y."/>
            <person name="Jogler C."/>
        </authorList>
    </citation>
    <scope>NUCLEOTIDE SEQUENCE [LARGE SCALE GENOMIC DNA]</scope>
    <source>
        <strain evidence="3 4">Pan44</strain>
    </source>
</reference>
<evidence type="ECO:0000313" key="4">
    <source>
        <dbReference type="Proteomes" id="UP000315700"/>
    </source>
</evidence>
<gene>
    <name evidence="3" type="ORF">Pan44_09910</name>
</gene>
<dbReference type="KEGG" id="ccos:Pan44_09910"/>
<dbReference type="Gene3D" id="3.10.310.30">
    <property type="match status" value="1"/>
</dbReference>
<feature type="domain" description="DHHA1" evidence="2">
    <location>
        <begin position="232"/>
        <end position="325"/>
    </location>
</feature>
<dbReference type="Pfam" id="PF01368">
    <property type="entry name" value="DHH"/>
    <property type="match status" value="1"/>
</dbReference>
<dbReference type="Gene3D" id="3.90.1640.10">
    <property type="entry name" value="inorganic pyrophosphatase (n-terminal core)"/>
    <property type="match status" value="1"/>
</dbReference>
<dbReference type="InParanoid" id="A0A517SA21"/>
<dbReference type="OrthoDB" id="9803668at2"/>
<sequence length="328" mass="35470">MIDWRPLIAIVHDAHRFVITSHVRPDADAIGSEMGLAGALRALGKDVRIINPSATPNHLSFLDPHASIFKLGEGITVEEACQTDVHIIVDTSAWQQIDTVGKVIEKTAATKVVIDHHISSDNLGAVEFKDTSAAAAGVLVLEFIEALGLVPNIDQATQIFTAIATDTGWFRFPSVDVRTMDCVKRLVGFGVQPAVVYRELYERSTLSRLKLHGRVLSRVAVDFEGKLAHTFVLQKDFEELNAHPSDTEDLVNDCLTINGAQCAIILVEQKSGQVKCSFRSRTGLDVARVAETFGGGGHRQASGAMLPGPFATAQARVLKAIEEALTAE</sequence>
<evidence type="ECO:0000259" key="1">
    <source>
        <dbReference type="Pfam" id="PF01368"/>
    </source>
</evidence>
<dbReference type="GO" id="GO:0016787">
    <property type="term" value="F:hydrolase activity"/>
    <property type="evidence" value="ECO:0007669"/>
    <property type="project" value="UniProtKB-KW"/>
</dbReference>
<protein>
    <submittedName>
        <fullName evidence="3">NanoRNase/pAp phosphatase</fullName>
        <ecNumber evidence="3">3.1.-.-</ecNumber>
    </submittedName>
</protein>
<dbReference type="InterPro" id="IPR001667">
    <property type="entry name" value="DDH_dom"/>
</dbReference>
<feature type="domain" description="DDH" evidence="1">
    <location>
        <begin position="17"/>
        <end position="147"/>
    </location>
</feature>
<dbReference type="SUPFAM" id="SSF64182">
    <property type="entry name" value="DHH phosphoesterases"/>
    <property type="match status" value="1"/>
</dbReference>
<dbReference type="PANTHER" id="PTHR47618">
    <property type="entry name" value="BIFUNCTIONAL OLIGORIBONUCLEASE AND PAP PHOSPHATASE NRNA"/>
    <property type="match status" value="1"/>
</dbReference>
<dbReference type="RefSeq" id="WP_145027791.1">
    <property type="nucleotide sequence ID" value="NZ_CP036271.1"/>
</dbReference>
<dbReference type="EC" id="3.1.-.-" evidence="3"/>
<evidence type="ECO:0000259" key="2">
    <source>
        <dbReference type="Pfam" id="PF02272"/>
    </source>
</evidence>
<dbReference type="EMBL" id="CP036271">
    <property type="protein sequence ID" value="QDT52977.1"/>
    <property type="molecule type" value="Genomic_DNA"/>
</dbReference>
<dbReference type="Pfam" id="PF02272">
    <property type="entry name" value="DHHA1"/>
    <property type="match status" value="1"/>
</dbReference>
<keyword evidence="4" id="KW-1185">Reference proteome</keyword>
<keyword evidence="3" id="KW-0378">Hydrolase</keyword>
<organism evidence="3 4">
    <name type="scientific">Caulifigura coniformis</name>
    <dbReference type="NCBI Taxonomy" id="2527983"/>
    <lineage>
        <taxon>Bacteria</taxon>
        <taxon>Pseudomonadati</taxon>
        <taxon>Planctomycetota</taxon>
        <taxon>Planctomycetia</taxon>
        <taxon>Planctomycetales</taxon>
        <taxon>Planctomycetaceae</taxon>
        <taxon>Caulifigura</taxon>
    </lineage>
</organism>
<dbReference type="GO" id="GO:0003676">
    <property type="term" value="F:nucleic acid binding"/>
    <property type="evidence" value="ECO:0007669"/>
    <property type="project" value="InterPro"/>
</dbReference>
<dbReference type="InterPro" id="IPR003156">
    <property type="entry name" value="DHHA1_dom"/>
</dbReference>
<dbReference type="InterPro" id="IPR038763">
    <property type="entry name" value="DHH_sf"/>
</dbReference>
<dbReference type="InterPro" id="IPR051319">
    <property type="entry name" value="Oligoribo/pAp-PDE_c-di-AMP_PDE"/>
</dbReference>
<dbReference type="Proteomes" id="UP000315700">
    <property type="component" value="Chromosome"/>
</dbReference>
<proteinExistence type="predicted"/>